<reference evidence="2" key="1">
    <citation type="journal article" date="2019" name="Int. J. Syst. Evol. Microbiol.">
        <title>The Global Catalogue of Microorganisms (GCM) 10K type strain sequencing project: providing services to taxonomists for standard genome sequencing and annotation.</title>
        <authorList>
            <consortium name="The Broad Institute Genomics Platform"/>
            <consortium name="The Broad Institute Genome Sequencing Center for Infectious Disease"/>
            <person name="Wu L."/>
            <person name="Ma J."/>
        </authorList>
    </citation>
    <scope>NUCLEOTIDE SEQUENCE [LARGE SCALE GENOMIC DNA]</scope>
    <source>
        <strain evidence="2">CCM 7132</strain>
    </source>
</reference>
<name>A0ABQ1M0V9_9PROT</name>
<proteinExistence type="predicted"/>
<keyword evidence="2" id="KW-1185">Reference proteome</keyword>
<evidence type="ECO:0000313" key="2">
    <source>
        <dbReference type="Proteomes" id="UP000637769"/>
    </source>
</evidence>
<dbReference type="Proteomes" id="UP000637769">
    <property type="component" value="Unassembled WGS sequence"/>
</dbReference>
<gene>
    <name evidence="1" type="ORF">GCM10007207_15610</name>
</gene>
<evidence type="ECO:0000313" key="1">
    <source>
        <dbReference type="EMBL" id="GGC30958.1"/>
    </source>
</evidence>
<protein>
    <submittedName>
        <fullName evidence="1">Uncharacterized protein</fullName>
    </submittedName>
</protein>
<sequence length="68" mass="7585">MEGVSNIAGVVVFENSSNNFRVECIFHVKPSDGDVEAISLIETQILSDVWPLIENLDVQWRCGTLIVH</sequence>
<comment type="caution">
    <text evidence="1">The sequence shown here is derived from an EMBL/GenBank/DDBJ whole genome shotgun (WGS) entry which is preliminary data.</text>
</comment>
<dbReference type="EMBL" id="BMCH01000003">
    <property type="protein sequence ID" value="GGC30958.1"/>
    <property type="molecule type" value="Genomic_DNA"/>
</dbReference>
<accession>A0ABQ1M0V9</accession>
<organism evidence="1 2">
    <name type="scientific">Asaia siamensis</name>
    <dbReference type="NCBI Taxonomy" id="110479"/>
    <lineage>
        <taxon>Bacteria</taxon>
        <taxon>Pseudomonadati</taxon>
        <taxon>Pseudomonadota</taxon>
        <taxon>Alphaproteobacteria</taxon>
        <taxon>Acetobacterales</taxon>
        <taxon>Acetobacteraceae</taxon>
        <taxon>Asaia</taxon>
    </lineage>
</organism>